<proteinExistence type="evidence at protein level"/>
<dbReference type="VEuPathDB" id="HostDB:ENSRNOG00000067058"/>
<dbReference type="OrthoDB" id="1933717at2759"/>
<accession>M0R4N4</accession>
<dbReference type="InParanoid" id="M0R4N4"/>
<evidence type="ECO:0007829" key="6">
    <source>
        <dbReference type="PeptideAtlas" id="M0R4N4"/>
    </source>
</evidence>
<dbReference type="GeneTree" id="ENSGT00940000155226"/>
<dbReference type="SUPFAM" id="SSF51735">
    <property type="entry name" value="NAD(P)-binding Rossmann-fold domains"/>
    <property type="match status" value="1"/>
</dbReference>
<keyword evidence="3" id="KW-1185">Reference proteome</keyword>
<organism evidence="2 3">
    <name type="scientific">Rattus norvegicus</name>
    <name type="common">Rat</name>
    <dbReference type="NCBI Taxonomy" id="10116"/>
    <lineage>
        <taxon>Eukaryota</taxon>
        <taxon>Metazoa</taxon>
        <taxon>Chordata</taxon>
        <taxon>Craniata</taxon>
        <taxon>Vertebrata</taxon>
        <taxon>Euteleostomi</taxon>
        <taxon>Mammalia</taxon>
        <taxon>Eutheria</taxon>
        <taxon>Euarchontoglires</taxon>
        <taxon>Glires</taxon>
        <taxon>Rodentia</taxon>
        <taxon>Myomorpha</taxon>
        <taxon>Muroidea</taxon>
        <taxon>Muridae</taxon>
        <taxon>Murinae</taxon>
        <taxon>Rattus</taxon>
    </lineage>
</organism>
<dbReference type="RGD" id="1308036">
    <property type="gene designation" value="Dhrs7l1"/>
</dbReference>
<dbReference type="PeptideAtlas" id="M0R4N4"/>
<dbReference type="Proteomes" id="UP000002494">
    <property type="component" value="Chromosome 6"/>
</dbReference>
<comment type="similarity">
    <text evidence="1">Belongs to the short-chain dehydrogenases/reductases (SDR) family.</text>
</comment>
<dbReference type="PANTHER" id="PTHR44269">
    <property type="entry name" value="DEHYDROGENASE/REDUCTASE SDR FAMILY MEMBER 7-RELATED"/>
    <property type="match status" value="1"/>
</dbReference>
<evidence type="ECO:0000313" key="2">
    <source>
        <dbReference type="Ensembl" id="ENSRNOP00000064322.3"/>
    </source>
</evidence>
<dbReference type="AGR" id="RGD:1308036"/>
<dbReference type="HOGENOM" id="CLU_010194_2_1_1"/>
<dbReference type="Ensembl" id="ENSRNOT00000074990.4">
    <property type="protein sequence ID" value="ENSRNOP00000064322.3"/>
    <property type="gene ID" value="ENSRNOG00000067058.2"/>
</dbReference>
<dbReference type="ExpressionAtlas" id="M0R4N4">
    <property type="expression patterns" value="baseline and differential"/>
</dbReference>
<dbReference type="PRINTS" id="PR00081">
    <property type="entry name" value="GDHRDH"/>
</dbReference>
<evidence type="ECO:0000256" key="1">
    <source>
        <dbReference type="RuleBase" id="RU000363"/>
    </source>
</evidence>
<dbReference type="PANTHER" id="PTHR44269:SF4">
    <property type="entry name" value="GENE 4756-RELATED"/>
    <property type="match status" value="1"/>
</dbReference>
<dbReference type="CDD" id="cd05332">
    <property type="entry name" value="11beta-HSD1_like_SDR_c"/>
    <property type="match status" value="1"/>
</dbReference>
<name>M0R4N4_RAT</name>
<reference evidence="2" key="2">
    <citation type="submission" date="2025-08" db="UniProtKB">
        <authorList>
            <consortium name="Ensembl"/>
        </authorList>
    </citation>
    <scope>IDENTIFICATION</scope>
    <source>
        <strain evidence="2">Brown Norway</strain>
    </source>
</reference>
<evidence type="ECO:0000313" key="4">
    <source>
        <dbReference type="RGD" id="1308036"/>
    </source>
</evidence>
<dbReference type="AGR" id="RGD:41343659"/>
<keyword evidence="6" id="KW-1267">Proteomics identification</keyword>
<protein>
    <submittedName>
        <fullName evidence="2">Dehydrogenase/reductase SDR family member 7-like</fullName>
    </submittedName>
</protein>
<dbReference type="OMA" id="WICENPV"/>
<evidence type="ECO:0000313" key="5">
    <source>
        <dbReference type="RGD" id="41343659"/>
    </source>
</evidence>
<dbReference type="Pfam" id="PF00106">
    <property type="entry name" value="adh_short"/>
    <property type="match status" value="1"/>
</dbReference>
<sequence length="324" mass="36348">VMGFEFWMLALCALLLLVLGLLSFLWLDSDLTLLRAAWMGQCPEQALADKVVWITGASSGIGEELAFQLSKLGVCLVLSARRGQELERVKRRCLENGNLKEKDILVLPLDLADTSSHDIATKTVLQEFGRIDILVNNGGIVHASLFENTNLDVFKVLIEVNYFGTVSLTKCVLPHMMERKQGKIVVMNSLVGIVPNPLCSGYIASKFALRGFVGALRTELFDYPGIRLSTICPGHVHSNIFQNFITGEFTKTRLPEIPLFMMETSRCVQLILVSLANDLEEVWIANQPVLLRAYVWQYVPFRDWILQGCYGKYISKALGITWYV</sequence>
<evidence type="ECO:0000313" key="3">
    <source>
        <dbReference type="Proteomes" id="UP000002494"/>
    </source>
</evidence>
<dbReference type="Bgee" id="ENSRNOG00000025648">
    <property type="expression patterns" value="Expressed in adult mammalian kidney and 15 other cell types or tissues"/>
</dbReference>
<gene>
    <name evidence="2 5" type="primary">LOC120093108</name>
    <name evidence="4" type="synonym">Dhrs7l1</name>
</gene>
<dbReference type="AlphaFoldDB" id="M0R4N4"/>
<reference evidence="2" key="3">
    <citation type="submission" date="2025-09" db="UniProtKB">
        <authorList>
            <consortium name="Ensembl"/>
        </authorList>
    </citation>
    <scope>IDENTIFICATION</scope>
    <source>
        <strain evidence="2">Brown Norway</strain>
    </source>
</reference>
<dbReference type="InterPro" id="IPR002347">
    <property type="entry name" value="SDR_fam"/>
</dbReference>
<dbReference type="InterPro" id="IPR053011">
    <property type="entry name" value="SDR_family_member_7"/>
</dbReference>
<dbReference type="PRINTS" id="PR00080">
    <property type="entry name" value="SDRFAMILY"/>
</dbReference>
<dbReference type="RGD" id="41343659">
    <property type="gene designation" value="LOC120093108"/>
</dbReference>
<reference evidence="2" key="1">
    <citation type="submission" date="2024-01" db="EMBL/GenBank/DDBJ databases">
        <title>GRCr8: a new rat reference genome assembly contstructed from accurate long reads and long range scaffolding.</title>
        <authorList>
            <person name="Doris P.A."/>
            <person name="Kalbfleisch T."/>
            <person name="Li K."/>
            <person name="Howe K."/>
            <person name="Wood J."/>
        </authorList>
    </citation>
    <scope>NUCLEOTIDE SEQUENCE [LARGE SCALE GENOMIC DNA]</scope>
    <source>
        <strain evidence="2">Brown Norway</strain>
    </source>
</reference>
<dbReference type="InterPro" id="IPR036291">
    <property type="entry name" value="NAD(P)-bd_dom_sf"/>
</dbReference>
<dbReference type="Gene3D" id="3.40.50.720">
    <property type="entry name" value="NAD(P)-binding Rossmann-like Domain"/>
    <property type="match status" value="1"/>
</dbReference>
<dbReference type="FunCoup" id="M0R4N4">
    <property type="interactions" value="22"/>
</dbReference>